<accession>A0ABP7L851</accession>
<comment type="caution">
    <text evidence="1">The sequence shown here is derived from an EMBL/GenBank/DDBJ whole genome shotgun (WGS) entry which is preliminary data.</text>
</comment>
<gene>
    <name evidence="1" type="ORF">GCM10022381_41670</name>
</gene>
<evidence type="ECO:0008006" key="3">
    <source>
        <dbReference type="Google" id="ProtNLM"/>
    </source>
</evidence>
<dbReference type="EMBL" id="BAABCN010000018">
    <property type="protein sequence ID" value="GAA3895821.1"/>
    <property type="molecule type" value="Genomic_DNA"/>
</dbReference>
<keyword evidence="2" id="KW-1185">Reference proteome</keyword>
<protein>
    <recommendedName>
        <fullName evidence="3">Pilus assembly protein PilO</fullName>
    </recommendedName>
</protein>
<dbReference type="InterPro" id="IPR014717">
    <property type="entry name" value="Transl_elong_EF1B/ribsomal_bS6"/>
</dbReference>
<organism evidence="1 2">
    <name type="scientific">Leifsonia kafniensis</name>
    <dbReference type="NCBI Taxonomy" id="475957"/>
    <lineage>
        <taxon>Bacteria</taxon>
        <taxon>Bacillati</taxon>
        <taxon>Actinomycetota</taxon>
        <taxon>Actinomycetes</taxon>
        <taxon>Micrococcales</taxon>
        <taxon>Microbacteriaceae</taxon>
        <taxon>Leifsonia</taxon>
    </lineage>
</organism>
<sequence length="239" mass="23594">MDKNRLWIIASVLGIVAVLALGWVLGIQPQLSAAAQATVDRLAVEQTNVVQATALAKLKKDFESIDALKAELAPLSASVPTGTEAPAFVSQVDALAIAQGVTLLGLTMDDPLAYVPVEAPDAVVPADAAATDATAADSAAAAEPAAAAPAPAPIAAGVPPVTNAQITSSNFASLAVSIDVSGSYANVLNFVSGLQSGARLVMVTGLKTAAVTDAPGEVTATVSGLIYSLVSADAAPAAG</sequence>
<dbReference type="Proteomes" id="UP001501803">
    <property type="component" value="Unassembled WGS sequence"/>
</dbReference>
<proteinExistence type="predicted"/>
<dbReference type="RefSeq" id="WP_345069857.1">
    <property type="nucleotide sequence ID" value="NZ_BAABCN010000018.1"/>
</dbReference>
<evidence type="ECO:0000313" key="1">
    <source>
        <dbReference type="EMBL" id="GAA3895821.1"/>
    </source>
</evidence>
<name>A0ABP7L851_9MICO</name>
<reference evidence="2" key="1">
    <citation type="journal article" date="2019" name="Int. J. Syst. Evol. Microbiol.">
        <title>The Global Catalogue of Microorganisms (GCM) 10K type strain sequencing project: providing services to taxonomists for standard genome sequencing and annotation.</title>
        <authorList>
            <consortium name="The Broad Institute Genomics Platform"/>
            <consortium name="The Broad Institute Genome Sequencing Center for Infectious Disease"/>
            <person name="Wu L."/>
            <person name="Ma J."/>
        </authorList>
    </citation>
    <scope>NUCLEOTIDE SEQUENCE [LARGE SCALE GENOMIC DNA]</scope>
    <source>
        <strain evidence="2">JCM 17021</strain>
    </source>
</reference>
<evidence type="ECO:0000313" key="2">
    <source>
        <dbReference type="Proteomes" id="UP001501803"/>
    </source>
</evidence>
<dbReference type="Gene3D" id="3.30.70.60">
    <property type="match status" value="1"/>
</dbReference>